<gene>
    <name evidence="1" type="primary">Mfn1</name>
    <name evidence="1" type="ORF">g.99128</name>
</gene>
<sequence length="111" mass="12476">MIIIAVPVARTHHIVPCRTLPICTSCLLSSSSKSVQHLSRALNYKKPLNEKDLLVHLYWPKYKCTLLNYDVGLIDSPGIGIKLNDYIEKQCIDADVFVFVMHGSSTMMDVV</sequence>
<reference evidence="1" key="1">
    <citation type="submission" date="2018-04" db="EMBL/GenBank/DDBJ databases">
        <title>Transcriptome of Schizaphis graminum biotype I.</title>
        <authorList>
            <person name="Scully E.D."/>
            <person name="Geib S.M."/>
            <person name="Palmer N.A."/>
            <person name="Koch K."/>
            <person name="Bradshaw J."/>
            <person name="Heng-Moss T."/>
            <person name="Sarath G."/>
        </authorList>
    </citation>
    <scope>NUCLEOTIDE SEQUENCE</scope>
</reference>
<dbReference type="AlphaFoldDB" id="A0A2S2NI88"/>
<dbReference type="EMBL" id="GGMR01003867">
    <property type="protein sequence ID" value="MBY16486.1"/>
    <property type="molecule type" value="Transcribed_RNA"/>
</dbReference>
<accession>A0A2S2NI88</accession>
<organism evidence="1">
    <name type="scientific">Schizaphis graminum</name>
    <name type="common">Green bug aphid</name>
    <dbReference type="NCBI Taxonomy" id="13262"/>
    <lineage>
        <taxon>Eukaryota</taxon>
        <taxon>Metazoa</taxon>
        <taxon>Ecdysozoa</taxon>
        <taxon>Arthropoda</taxon>
        <taxon>Hexapoda</taxon>
        <taxon>Insecta</taxon>
        <taxon>Pterygota</taxon>
        <taxon>Neoptera</taxon>
        <taxon>Paraneoptera</taxon>
        <taxon>Hemiptera</taxon>
        <taxon>Sternorrhyncha</taxon>
        <taxon>Aphidomorpha</taxon>
        <taxon>Aphidoidea</taxon>
        <taxon>Aphididae</taxon>
        <taxon>Aphidini</taxon>
        <taxon>Schizaphis</taxon>
    </lineage>
</organism>
<proteinExistence type="predicted"/>
<protein>
    <submittedName>
        <fullName evidence="1">Mitofusin-1</fullName>
    </submittedName>
</protein>
<evidence type="ECO:0000313" key="1">
    <source>
        <dbReference type="EMBL" id="MBY16486.1"/>
    </source>
</evidence>
<name>A0A2S2NI88_SCHGA</name>